<sequence>MYKISKIGALALGVLGALLWILLVSSDMTNPSEAINNTPMQWMFIVSYVLLAVAVLVAVISGAKNVLSSPKALKKTLIYTGAFVVIVGLSYAFAGGDGTEKLVSAGLISFYILTTVAVGLLVVSGIKNALIK</sequence>
<dbReference type="OrthoDB" id="1151487at2"/>
<protein>
    <submittedName>
        <fullName evidence="3">Uncharacterized protein</fullName>
    </submittedName>
</protein>
<dbReference type="EMBL" id="CDOG01000020">
    <property type="protein sequence ID" value="CEN37717.1"/>
    <property type="molecule type" value="Genomic_DNA"/>
</dbReference>
<keyword evidence="1" id="KW-0812">Transmembrane</keyword>
<gene>
    <name evidence="3" type="ORF">CCYN2B_70015</name>
    <name evidence="2" type="ORF">CCYN74_270014</name>
</gene>
<evidence type="ECO:0000313" key="3">
    <source>
        <dbReference type="EMBL" id="CEN39651.1"/>
    </source>
</evidence>
<accession>A0A0B7HW30</accession>
<name>A0A0B7HW30_9FLAO</name>
<organism evidence="3 4">
    <name type="scientific">Capnocytophaga cynodegmi</name>
    <dbReference type="NCBI Taxonomy" id="28189"/>
    <lineage>
        <taxon>Bacteria</taxon>
        <taxon>Pseudomonadati</taxon>
        <taxon>Bacteroidota</taxon>
        <taxon>Flavobacteriia</taxon>
        <taxon>Flavobacteriales</taxon>
        <taxon>Flavobacteriaceae</taxon>
        <taxon>Capnocytophaga</taxon>
    </lineage>
</organism>
<dbReference type="STRING" id="28189.CCYN74_270014"/>
<dbReference type="Proteomes" id="UP000038083">
    <property type="component" value="Unassembled WGS sequence"/>
</dbReference>
<feature type="transmembrane region" description="Helical" evidence="1">
    <location>
        <begin position="42"/>
        <end position="64"/>
    </location>
</feature>
<evidence type="ECO:0000313" key="2">
    <source>
        <dbReference type="EMBL" id="CEN37717.1"/>
    </source>
</evidence>
<dbReference type="eggNOG" id="ENOG5030ZN9">
    <property type="taxonomic scope" value="Bacteria"/>
</dbReference>
<evidence type="ECO:0000313" key="5">
    <source>
        <dbReference type="Proteomes" id="UP000038083"/>
    </source>
</evidence>
<keyword evidence="1" id="KW-0472">Membrane</keyword>
<dbReference type="AlphaFoldDB" id="A0A0B7HW30"/>
<keyword evidence="1" id="KW-1133">Transmembrane helix</keyword>
<dbReference type="Proteomes" id="UP000038055">
    <property type="component" value="Unassembled WGS sequence"/>
</dbReference>
<keyword evidence="4" id="KW-1185">Reference proteome</keyword>
<feature type="transmembrane region" description="Helical" evidence="1">
    <location>
        <begin position="76"/>
        <end position="94"/>
    </location>
</feature>
<evidence type="ECO:0000313" key="4">
    <source>
        <dbReference type="Proteomes" id="UP000038055"/>
    </source>
</evidence>
<dbReference type="RefSeq" id="WP_018279495.1">
    <property type="nucleotide sequence ID" value="NZ_BQMH01000007.1"/>
</dbReference>
<reference evidence="4 5" key="1">
    <citation type="submission" date="2015-01" db="EMBL/GenBank/DDBJ databases">
        <authorList>
            <person name="MANFREDI Pablo"/>
        </authorList>
    </citation>
    <scope>NUCLEOTIDE SEQUENCE [LARGE SCALE GENOMIC DNA]</scope>
    <source>
        <strain evidence="2 5">Ccy74</strain>
        <strain evidence="3 4">Ccyn2B</strain>
    </source>
</reference>
<feature type="transmembrane region" description="Helical" evidence="1">
    <location>
        <begin position="106"/>
        <end position="126"/>
    </location>
</feature>
<dbReference type="EMBL" id="CDOD01000065">
    <property type="protein sequence ID" value="CEN39651.1"/>
    <property type="molecule type" value="Genomic_DNA"/>
</dbReference>
<proteinExistence type="predicted"/>
<evidence type="ECO:0000256" key="1">
    <source>
        <dbReference type="SAM" id="Phobius"/>
    </source>
</evidence>